<evidence type="ECO:0000256" key="1">
    <source>
        <dbReference type="SAM" id="SignalP"/>
    </source>
</evidence>
<keyword evidence="1" id="KW-0732">Signal</keyword>
<name>A0A1H6A8I6_9RHOB</name>
<protein>
    <submittedName>
        <fullName evidence="2">Uncharacterized protein</fullName>
    </submittedName>
</protein>
<gene>
    <name evidence="2" type="ORF">SAMN04488045_2881</name>
</gene>
<dbReference type="Proteomes" id="UP000236752">
    <property type="component" value="Unassembled WGS sequence"/>
</dbReference>
<reference evidence="2 3" key="1">
    <citation type="submission" date="2016-10" db="EMBL/GenBank/DDBJ databases">
        <authorList>
            <person name="de Groot N.N."/>
        </authorList>
    </citation>
    <scope>NUCLEOTIDE SEQUENCE [LARGE SCALE GENOMIC DNA]</scope>
    <source>
        <strain evidence="2 3">DSM 26915</strain>
    </source>
</reference>
<accession>A0A1H6A8I6</accession>
<feature type="signal peptide" evidence="1">
    <location>
        <begin position="1"/>
        <end position="23"/>
    </location>
</feature>
<dbReference type="EMBL" id="FNUZ01000004">
    <property type="protein sequence ID" value="SEG44355.1"/>
    <property type="molecule type" value="Genomic_DNA"/>
</dbReference>
<sequence length="130" mass="14347">MLRISAISAMLLALASCATPAQKCVLDAEADLRKTRNDIKELQATVDRGYGLREITQYVPVQTTCERGSGARVTRYTCTQYEFRTQDVRYSVDLKKISAELASLKAKLPDVQAQAVLAVAQCESTYKPTP</sequence>
<organism evidence="2 3">
    <name type="scientific">Thalassococcus halodurans</name>
    <dbReference type="NCBI Taxonomy" id="373675"/>
    <lineage>
        <taxon>Bacteria</taxon>
        <taxon>Pseudomonadati</taxon>
        <taxon>Pseudomonadota</taxon>
        <taxon>Alphaproteobacteria</taxon>
        <taxon>Rhodobacterales</taxon>
        <taxon>Roseobacteraceae</taxon>
        <taxon>Thalassococcus</taxon>
    </lineage>
</organism>
<dbReference type="AlphaFoldDB" id="A0A1H6A8I6"/>
<dbReference type="PROSITE" id="PS51257">
    <property type="entry name" value="PROKAR_LIPOPROTEIN"/>
    <property type="match status" value="1"/>
</dbReference>
<dbReference type="RefSeq" id="WP_103911187.1">
    <property type="nucleotide sequence ID" value="NZ_FNUZ01000004.1"/>
</dbReference>
<dbReference type="OrthoDB" id="7875456at2"/>
<proteinExistence type="predicted"/>
<evidence type="ECO:0000313" key="3">
    <source>
        <dbReference type="Proteomes" id="UP000236752"/>
    </source>
</evidence>
<feature type="chain" id="PRO_5009292434" evidence="1">
    <location>
        <begin position="24"/>
        <end position="130"/>
    </location>
</feature>
<evidence type="ECO:0000313" key="2">
    <source>
        <dbReference type="EMBL" id="SEG44355.1"/>
    </source>
</evidence>
<keyword evidence="3" id="KW-1185">Reference proteome</keyword>